<name>A0A1D6IAU3_MAIZE</name>
<sequence>MRWWCPTIPSRRLPKISRRRRSCWISSLCSSLTEGSGRPWAALGPSECTSILSTTAWLNFTSSHMLDHVSSFVRYVCVRYILNYEGTRNCISL</sequence>
<organism evidence="1">
    <name type="scientific">Zea mays</name>
    <name type="common">Maize</name>
    <dbReference type="NCBI Taxonomy" id="4577"/>
    <lineage>
        <taxon>Eukaryota</taxon>
        <taxon>Viridiplantae</taxon>
        <taxon>Streptophyta</taxon>
        <taxon>Embryophyta</taxon>
        <taxon>Tracheophyta</taxon>
        <taxon>Spermatophyta</taxon>
        <taxon>Magnoliopsida</taxon>
        <taxon>Liliopsida</taxon>
        <taxon>Poales</taxon>
        <taxon>Poaceae</taxon>
        <taxon>PACMAD clade</taxon>
        <taxon>Panicoideae</taxon>
        <taxon>Andropogonodae</taxon>
        <taxon>Andropogoneae</taxon>
        <taxon>Tripsacinae</taxon>
        <taxon>Zea</taxon>
    </lineage>
</organism>
<protein>
    <submittedName>
        <fullName evidence="1">UDP-glucose pyrophosphorylase2</fullName>
    </submittedName>
</protein>
<dbReference type="AlphaFoldDB" id="A0A1D6IAU3"/>
<accession>A0A1D6IAU3</accession>
<evidence type="ECO:0000313" key="1">
    <source>
        <dbReference type="EMBL" id="ONM57077.1"/>
    </source>
</evidence>
<reference evidence="1" key="1">
    <citation type="submission" date="2015-12" db="EMBL/GenBank/DDBJ databases">
        <title>Update maize B73 reference genome by single molecule sequencing technologies.</title>
        <authorList>
            <consortium name="Maize Genome Sequencing Project"/>
            <person name="Ware D."/>
        </authorList>
    </citation>
    <scope>NUCLEOTIDE SEQUENCE [LARGE SCALE GENOMIC DNA]</scope>
    <source>
        <tissue evidence="1">Seedling</tissue>
    </source>
</reference>
<gene>
    <name evidence="1" type="ORF">ZEAMMB73_Zm00001d021421</name>
</gene>
<dbReference type="EMBL" id="CM007650">
    <property type="protein sequence ID" value="ONM57077.1"/>
    <property type="molecule type" value="Genomic_DNA"/>
</dbReference>
<proteinExistence type="predicted"/>